<evidence type="ECO:0000259" key="2">
    <source>
        <dbReference type="Pfam" id="PF05347"/>
    </source>
</evidence>
<feature type="region of interest" description="Disordered" evidence="1">
    <location>
        <begin position="302"/>
        <end position="324"/>
    </location>
</feature>
<dbReference type="EMBL" id="MU167275">
    <property type="protein sequence ID" value="KAG0145521.1"/>
    <property type="molecule type" value="Genomic_DNA"/>
</dbReference>
<dbReference type="Proteomes" id="UP000886653">
    <property type="component" value="Unassembled WGS sequence"/>
</dbReference>
<comment type="caution">
    <text evidence="3">The sequence shown here is derived from an EMBL/GenBank/DDBJ whole genome shotgun (WGS) entry which is preliminary data.</text>
</comment>
<gene>
    <name evidence="3" type="ORF">CROQUDRAFT_716078</name>
</gene>
<organism evidence="3 4">
    <name type="scientific">Cronartium quercuum f. sp. fusiforme G11</name>
    <dbReference type="NCBI Taxonomy" id="708437"/>
    <lineage>
        <taxon>Eukaryota</taxon>
        <taxon>Fungi</taxon>
        <taxon>Dikarya</taxon>
        <taxon>Basidiomycota</taxon>
        <taxon>Pucciniomycotina</taxon>
        <taxon>Pucciniomycetes</taxon>
        <taxon>Pucciniales</taxon>
        <taxon>Coleosporiaceae</taxon>
        <taxon>Cronartium</taxon>
    </lineage>
</organism>
<keyword evidence="4" id="KW-1185">Reference proteome</keyword>
<proteinExistence type="predicted"/>
<evidence type="ECO:0000313" key="4">
    <source>
        <dbReference type="Proteomes" id="UP000886653"/>
    </source>
</evidence>
<feature type="non-terminal residue" evidence="3">
    <location>
        <position position="1"/>
    </location>
</feature>
<dbReference type="Pfam" id="PF05347">
    <property type="entry name" value="Complex1_LYR"/>
    <property type="match status" value="1"/>
</dbReference>
<dbReference type="AlphaFoldDB" id="A0A9P6TAT0"/>
<feature type="region of interest" description="Disordered" evidence="1">
    <location>
        <begin position="1"/>
        <end position="25"/>
    </location>
</feature>
<evidence type="ECO:0000313" key="3">
    <source>
        <dbReference type="EMBL" id="KAG0145521.1"/>
    </source>
</evidence>
<evidence type="ECO:0000256" key="1">
    <source>
        <dbReference type="SAM" id="MobiDB-lite"/>
    </source>
</evidence>
<protein>
    <recommendedName>
        <fullName evidence="2">Complex 1 LYR protein domain-containing protein</fullName>
    </recommendedName>
</protein>
<accession>A0A9P6TAT0</accession>
<dbReference type="OrthoDB" id="2571149at2759"/>
<feature type="domain" description="Complex 1 LYR protein" evidence="2">
    <location>
        <begin position="74"/>
        <end position="127"/>
    </location>
</feature>
<reference evidence="3" key="1">
    <citation type="submission" date="2013-11" db="EMBL/GenBank/DDBJ databases">
        <title>Genome sequence of the fusiform rust pathogen reveals effectors for host alternation and coevolution with pine.</title>
        <authorList>
            <consortium name="DOE Joint Genome Institute"/>
            <person name="Smith K."/>
            <person name="Pendleton A."/>
            <person name="Kubisiak T."/>
            <person name="Anderson C."/>
            <person name="Salamov A."/>
            <person name="Aerts A."/>
            <person name="Riley R."/>
            <person name="Clum A."/>
            <person name="Lindquist E."/>
            <person name="Ence D."/>
            <person name="Campbell M."/>
            <person name="Kronenberg Z."/>
            <person name="Feau N."/>
            <person name="Dhillon B."/>
            <person name="Hamelin R."/>
            <person name="Burleigh J."/>
            <person name="Smith J."/>
            <person name="Yandell M."/>
            <person name="Nelson C."/>
            <person name="Grigoriev I."/>
            <person name="Davis J."/>
        </authorList>
    </citation>
    <scope>NUCLEOTIDE SEQUENCE</scope>
    <source>
        <strain evidence="3">G11</strain>
    </source>
</reference>
<feature type="compositionally biased region" description="Basic and acidic residues" evidence="1">
    <location>
        <begin position="313"/>
        <end position="324"/>
    </location>
</feature>
<dbReference type="InterPro" id="IPR008011">
    <property type="entry name" value="Complex1_LYR_dom"/>
</dbReference>
<sequence length="324" mass="38982">MPSPNSLLPHFAPRRPPTSSRHSKLAIPSPLKPFLSVIRIIIDNRPRKFQHLPKPPIKQWHLESSHTIPTKWGLYRNLIRYSRMMDQILQKPSDIITQKIKSEFERSKSERSVSEIQERLREGYLLLNKLISAKEGNKVNLEELSEYCHQIIKTAHRESWAKVYRSQLEARNKRPPKPIMTGRFLRPTILNGPLPRYANQPLHITMMISSRRKARERRLIEERKIKEQIEMMEEEINPSPDIQFYKTRLSQIRECFVRERKRERQVYSRKMLDEIEFARRRRPVDLRKRKVYQRLRRRMDELTAASMPEEGSEELRKEMEFWNS</sequence>
<name>A0A9P6TAT0_9BASI</name>